<organism evidence="3 4">
    <name type="scientific">Candidatus Accumulibacter appositus</name>
    <dbReference type="NCBI Taxonomy" id="1454003"/>
    <lineage>
        <taxon>Bacteria</taxon>
        <taxon>Pseudomonadati</taxon>
        <taxon>Pseudomonadota</taxon>
        <taxon>Betaproteobacteria</taxon>
        <taxon>Candidatus Accumulibacter</taxon>
    </lineage>
</organism>
<sequence length="144" mass="16039">MVYHLLLAAFLAPFSTSVTAATIYECRGYDGTNFLSNNYCSQSNGVEITTYAVPSNMSFDEQVAIAREAKGKARAAERSQTAAANKRQAEIDSARRSKELQCQQLDRAIRVKDSELRQPHSAQYGDYLTGKRKELTDQRFSLGC</sequence>
<protein>
    <recommendedName>
        <fullName evidence="5">DUF4124 domain-containing protein</fullName>
    </recommendedName>
</protein>
<dbReference type="AlphaFoldDB" id="A0A011PPN9"/>
<feature type="chain" id="PRO_5001462963" description="DUF4124 domain-containing protein" evidence="2">
    <location>
        <begin position="21"/>
        <end position="144"/>
    </location>
</feature>
<feature type="region of interest" description="Disordered" evidence="1">
    <location>
        <begin position="75"/>
        <end position="95"/>
    </location>
</feature>
<proteinExistence type="predicted"/>
<evidence type="ECO:0000313" key="4">
    <source>
        <dbReference type="Proteomes" id="UP000021816"/>
    </source>
</evidence>
<gene>
    <name evidence="3" type="ORF">AW10_02594</name>
</gene>
<keyword evidence="2" id="KW-0732">Signal</keyword>
<dbReference type="Proteomes" id="UP000021816">
    <property type="component" value="Unassembled WGS sequence"/>
</dbReference>
<evidence type="ECO:0000256" key="2">
    <source>
        <dbReference type="SAM" id="SignalP"/>
    </source>
</evidence>
<dbReference type="EMBL" id="JEMX01000061">
    <property type="protein sequence ID" value="EXI78952.1"/>
    <property type="molecule type" value="Genomic_DNA"/>
</dbReference>
<evidence type="ECO:0000313" key="3">
    <source>
        <dbReference type="EMBL" id="EXI78952.1"/>
    </source>
</evidence>
<evidence type="ECO:0000256" key="1">
    <source>
        <dbReference type="SAM" id="MobiDB-lite"/>
    </source>
</evidence>
<reference evidence="3 4" key="1">
    <citation type="submission" date="2014-02" db="EMBL/GenBank/DDBJ databases">
        <title>Expanding our view of genomic diversity in Candidatus Accumulibacter clades.</title>
        <authorList>
            <person name="Skennerton C.T."/>
            <person name="Barr J.J."/>
            <person name="Slater F.R."/>
            <person name="Bond P.L."/>
            <person name="Tyson G.W."/>
        </authorList>
    </citation>
    <scope>NUCLEOTIDE SEQUENCE [LARGE SCALE GENOMIC DNA]</scope>
    <source>
        <strain evidence="4">BA-92</strain>
    </source>
</reference>
<feature type="signal peptide" evidence="2">
    <location>
        <begin position="1"/>
        <end position="20"/>
    </location>
</feature>
<comment type="caution">
    <text evidence="3">The sequence shown here is derived from an EMBL/GenBank/DDBJ whole genome shotgun (WGS) entry which is preliminary data.</text>
</comment>
<name>A0A011PPN9_9PROT</name>
<evidence type="ECO:0008006" key="5">
    <source>
        <dbReference type="Google" id="ProtNLM"/>
    </source>
</evidence>
<accession>A0A011PPN9</accession>